<dbReference type="RefSeq" id="WP_072717002.1">
    <property type="nucleotide sequence ID" value="NZ_LN889762.1"/>
</dbReference>
<keyword evidence="1" id="KW-0812">Transmembrane</keyword>
<evidence type="ECO:0000256" key="1">
    <source>
        <dbReference type="SAM" id="Phobius"/>
    </source>
</evidence>
<evidence type="ECO:0000313" key="3">
    <source>
        <dbReference type="Proteomes" id="UP000184315"/>
    </source>
</evidence>
<keyword evidence="1" id="KW-1133">Transmembrane helix</keyword>
<dbReference type="AlphaFoldDB" id="A0A1J1LN33"/>
<accession>A0A1J1LN33</accession>
<dbReference type="Proteomes" id="UP000184315">
    <property type="component" value="Unassembled WGS sequence"/>
</dbReference>
<dbReference type="STRING" id="671072.PL921460069"/>
<reference evidence="3" key="1">
    <citation type="submission" date="2015-10" db="EMBL/GenBank/DDBJ databases">
        <authorList>
            <person name="Regsiter A."/>
            <person name="william w."/>
        </authorList>
    </citation>
    <scope>NUCLEOTIDE SEQUENCE [LARGE SCALE GENOMIC DNA]</scope>
</reference>
<feature type="transmembrane region" description="Helical" evidence="1">
    <location>
        <begin position="316"/>
        <end position="338"/>
    </location>
</feature>
<dbReference type="EMBL" id="CZDF01000166">
    <property type="protein sequence ID" value="CUR33960.1"/>
    <property type="molecule type" value="Genomic_DNA"/>
</dbReference>
<proteinExistence type="predicted"/>
<keyword evidence="3" id="KW-1185">Reference proteome</keyword>
<gene>
    <name evidence="2" type="ORF">PL921460069</name>
</gene>
<keyword evidence="1" id="KW-0472">Membrane</keyword>
<organism evidence="2 3">
    <name type="scientific">Planktothrix tepida PCC 9214</name>
    <dbReference type="NCBI Taxonomy" id="671072"/>
    <lineage>
        <taxon>Bacteria</taxon>
        <taxon>Bacillati</taxon>
        <taxon>Cyanobacteriota</taxon>
        <taxon>Cyanophyceae</taxon>
        <taxon>Oscillatoriophycideae</taxon>
        <taxon>Oscillatoriales</taxon>
        <taxon>Microcoleaceae</taxon>
        <taxon>Planktothrix</taxon>
    </lineage>
</organism>
<evidence type="ECO:0000313" key="2">
    <source>
        <dbReference type="EMBL" id="CUR33960.1"/>
    </source>
</evidence>
<sequence length="447" mass="49309">MSLIYDYLKSKIVNINGTNRWLGKDVLEIAEDLINLVNGGVNNFPPTQILTGLTEPILDPIKNIAEQLLTLPDISISSALLTLETCYGINKAFNTKLRKNQDLISYGNSLLNSIPSSDDQYYYSMGVEAWNESLNIPLLNSELNNLQSKIGSIQSNVNSKINEFENKFGLDYIQSTIQSLEALGESATETIKNQLYRLKAFVKKLTNQSSNNQQSLNAIQINYNSLVISPIKPVRIPNLTDVVGVIHQLAGWFLSIFSISGQALTALAHTVTSVVCKAIGSVGANASRYLAAGVLKSLPQLVPKVGSATGTLFGGAWAFLMAYAPYIALVAGLILIAIKWSKKTKLGEFIYLIGTTNNGNPDLGFARVAQMNEAQIRSYIIDFANRMINESLKTYQNFYGFILNNSQEITLCLNFNNLTLPQTINDEATKTSLWESFKPFLDEFSED</sequence>
<name>A0A1J1LN33_9CYAN</name>
<dbReference type="OrthoDB" id="448012at2"/>
<protein>
    <submittedName>
        <fullName evidence="2">ProB</fullName>
    </submittedName>
</protein>